<keyword evidence="3" id="KW-0805">Transcription regulation</keyword>
<dbReference type="InterPro" id="IPR000847">
    <property type="entry name" value="LysR_HTH_N"/>
</dbReference>
<protein>
    <submittedName>
        <fullName evidence="7">LysR family transcriptional regulator</fullName>
    </submittedName>
</protein>
<name>A0ABS5GG78_9BRAD</name>
<dbReference type="SUPFAM" id="SSF46785">
    <property type="entry name" value="Winged helix' DNA-binding domain"/>
    <property type="match status" value="1"/>
</dbReference>
<evidence type="ECO:0000256" key="4">
    <source>
        <dbReference type="ARBA" id="ARBA00023125"/>
    </source>
</evidence>
<dbReference type="Gene3D" id="1.10.10.10">
    <property type="entry name" value="Winged helix-like DNA-binding domain superfamily/Winged helix DNA-binding domain"/>
    <property type="match status" value="1"/>
</dbReference>
<evidence type="ECO:0000313" key="7">
    <source>
        <dbReference type="EMBL" id="MBR1140243.1"/>
    </source>
</evidence>
<dbReference type="InterPro" id="IPR058163">
    <property type="entry name" value="LysR-type_TF_proteobact-type"/>
</dbReference>
<accession>A0ABS5GG78</accession>
<dbReference type="SUPFAM" id="SSF53850">
    <property type="entry name" value="Periplasmic binding protein-like II"/>
    <property type="match status" value="1"/>
</dbReference>
<dbReference type="InterPro" id="IPR036390">
    <property type="entry name" value="WH_DNA-bd_sf"/>
</dbReference>
<comment type="function">
    <text evidence="1">NodD regulates the expression of the nodABCFE genes which encode other nodulation proteins. NodD is also a negative regulator of its own expression. Binds flavonoids as inducers.</text>
</comment>
<evidence type="ECO:0000256" key="2">
    <source>
        <dbReference type="ARBA" id="ARBA00009437"/>
    </source>
</evidence>
<comment type="similarity">
    <text evidence="2">Belongs to the LysR transcriptional regulatory family.</text>
</comment>
<evidence type="ECO:0000313" key="8">
    <source>
        <dbReference type="Proteomes" id="UP001314635"/>
    </source>
</evidence>
<evidence type="ECO:0000256" key="5">
    <source>
        <dbReference type="ARBA" id="ARBA00023163"/>
    </source>
</evidence>
<comment type="caution">
    <text evidence="7">The sequence shown here is derived from an EMBL/GenBank/DDBJ whole genome shotgun (WGS) entry which is preliminary data.</text>
</comment>
<keyword evidence="5" id="KW-0804">Transcription</keyword>
<sequence>MARVQLSELTAFVAVAERLSFTKAARELGMALPTISQTVRSLEEDLGVRLFNRTTRSVALTEAGERLLAEVLPVLEGVGQALESINLFREKPIGTLRLTVVRPFGLRQLAPLIRSFSAEYPDIRLEIALDDANVDIVKHRFDAGIRVGSGVGRDMKIVRMLDDFAMLTVASPNYLSRHPEPLSPGDLRRHNCLKYRSPGENSIHQWTLSDGRQKMDVPVEGSLVVNDLDLLVEAALNGVGIAYLPRPIVETHLAAGRLVHVLPGWEYMMPGIFLFHPSRRQVPVPLQVFVKFIQKWRKTLSVGVHQSP</sequence>
<dbReference type="Proteomes" id="UP001314635">
    <property type="component" value="Unassembled WGS sequence"/>
</dbReference>
<keyword evidence="4" id="KW-0238">DNA-binding</keyword>
<dbReference type="PANTHER" id="PTHR30537">
    <property type="entry name" value="HTH-TYPE TRANSCRIPTIONAL REGULATOR"/>
    <property type="match status" value="1"/>
</dbReference>
<dbReference type="CDD" id="cd08474">
    <property type="entry name" value="PBP2_CrgA_like_5"/>
    <property type="match status" value="1"/>
</dbReference>
<proteinExistence type="inferred from homology"/>
<dbReference type="PRINTS" id="PR00039">
    <property type="entry name" value="HTHLYSR"/>
</dbReference>
<reference evidence="8" key="1">
    <citation type="journal article" date="2021" name="ISME J.">
        <title>Evolutionary origin and ecological implication of a unique nif island in free-living Bradyrhizobium lineages.</title>
        <authorList>
            <person name="Tao J."/>
        </authorList>
    </citation>
    <scope>NUCLEOTIDE SEQUENCE [LARGE SCALE GENOMIC DNA]</scope>
    <source>
        <strain evidence="8">SZCCT0094</strain>
    </source>
</reference>
<dbReference type="InterPro" id="IPR005119">
    <property type="entry name" value="LysR_subst-bd"/>
</dbReference>
<dbReference type="PROSITE" id="PS50931">
    <property type="entry name" value="HTH_LYSR"/>
    <property type="match status" value="1"/>
</dbReference>
<dbReference type="PANTHER" id="PTHR30537:SF1">
    <property type="entry name" value="HTH-TYPE TRANSCRIPTIONAL REGULATOR PGRR"/>
    <property type="match status" value="1"/>
</dbReference>
<dbReference type="EMBL" id="JAFCLK010000038">
    <property type="protein sequence ID" value="MBR1140243.1"/>
    <property type="molecule type" value="Genomic_DNA"/>
</dbReference>
<evidence type="ECO:0000256" key="1">
    <source>
        <dbReference type="ARBA" id="ARBA00003502"/>
    </source>
</evidence>
<feature type="domain" description="HTH lysR-type" evidence="6">
    <location>
        <begin position="4"/>
        <end position="61"/>
    </location>
</feature>
<dbReference type="InterPro" id="IPR036388">
    <property type="entry name" value="WH-like_DNA-bd_sf"/>
</dbReference>
<dbReference type="Gene3D" id="3.40.190.290">
    <property type="match status" value="1"/>
</dbReference>
<evidence type="ECO:0000259" key="6">
    <source>
        <dbReference type="PROSITE" id="PS50931"/>
    </source>
</evidence>
<evidence type="ECO:0000256" key="3">
    <source>
        <dbReference type="ARBA" id="ARBA00023015"/>
    </source>
</evidence>
<dbReference type="Pfam" id="PF03466">
    <property type="entry name" value="LysR_substrate"/>
    <property type="match status" value="1"/>
</dbReference>
<organism evidence="7 8">
    <name type="scientific">Bradyrhizobium denitrificans</name>
    <dbReference type="NCBI Taxonomy" id="2734912"/>
    <lineage>
        <taxon>Bacteria</taxon>
        <taxon>Pseudomonadati</taxon>
        <taxon>Pseudomonadota</taxon>
        <taxon>Alphaproteobacteria</taxon>
        <taxon>Hyphomicrobiales</taxon>
        <taxon>Nitrobacteraceae</taxon>
        <taxon>Bradyrhizobium</taxon>
    </lineage>
</organism>
<keyword evidence="8" id="KW-1185">Reference proteome</keyword>
<gene>
    <name evidence="7" type="ORF">JQ619_31245</name>
</gene>
<dbReference type="Pfam" id="PF00126">
    <property type="entry name" value="HTH_1"/>
    <property type="match status" value="1"/>
</dbReference>